<dbReference type="Proteomes" id="UP001153269">
    <property type="component" value="Unassembled WGS sequence"/>
</dbReference>
<reference evidence="1" key="1">
    <citation type="submission" date="2020-03" db="EMBL/GenBank/DDBJ databases">
        <authorList>
            <person name="Weist P."/>
        </authorList>
    </citation>
    <scope>NUCLEOTIDE SEQUENCE</scope>
</reference>
<keyword evidence="2" id="KW-1185">Reference proteome</keyword>
<proteinExistence type="predicted"/>
<dbReference type="EMBL" id="CADEAL010000369">
    <property type="protein sequence ID" value="CAB1419179.1"/>
    <property type="molecule type" value="Genomic_DNA"/>
</dbReference>
<gene>
    <name evidence="1" type="ORF">PLEPLA_LOCUS7007</name>
</gene>
<comment type="caution">
    <text evidence="1">The sequence shown here is derived from an EMBL/GenBank/DDBJ whole genome shotgun (WGS) entry which is preliminary data.</text>
</comment>
<evidence type="ECO:0000313" key="1">
    <source>
        <dbReference type="EMBL" id="CAB1419179.1"/>
    </source>
</evidence>
<sequence>MFLLADGAWEEGRQIAFFVSQDMMATGHQQTGPGFDETPSCSGAFVTTPLRQLTSWPIDFQLTLKWLVISPRGSSGTRTRHFDPGPLSHMSAWLLWSQLDLLLTSSRWSLVREVEGCRLQSGAGATVGGEICSKLGPLSVKDCLQIYPSLCRRRASSSPYTRCRTQTLQTPWIRDKHGSTIFSERDERLLGVERRSSCSRDGFDITPDG</sequence>
<dbReference type="AlphaFoldDB" id="A0A9N7YCD2"/>
<organism evidence="1 2">
    <name type="scientific">Pleuronectes platessa</name>
    <name type="common">European plaice</name>
    <dbReference type="NCBI Taxonomy" id="8262"/>
    <lineage>
        <taxon>Eukaryota</taxon>
        <taxon>Metazoa</taxon>
        <taxon>Chordata</taxon>
        <taxon>Craniata</taxon>
        <taxon>Vertebrata</taxon>
        <taxon>Euteleostomi</taxon>
        <taxon>Actinopterygii</taxon>
        <taxon>Neopterygii</taxon>
        <taxon>Teleostei</taxon>
        <taxon>Neoteleostei</taxon>
        <taxon>Acanthomorphata</taxon>
        <taxon>Carangaria</taxon>
        <taxon>Pleuronectiformes</taxon>
        <taxon>Pleuronectoidei</taxon>
        <taxon>Pleuronectidae</taxon>
        <taxon>Pleuronectes</taxon>
    </lineage>
</organism>
<protein>
    <submittedName>
        <fullName evidence="1">Uncharacterized protein</fullName>
    </submittedName>
</protein>
<accession>A0A9N7YCD2</accession>
<name>A0A9N7YCD2_PLEPL</name>
<evidence type="ECO:0000313" key="2">
    <source>
        <dbReference type="Proteomes" id="UP001153269"/>
    </source>
</evidence>